<protein>
    <recommendedName>
        <fullName evidence="3">NAD-dependent protein deacylase</fullName>
        <ecNumber evidence="3">2.3.1.286</ecNumber>
    </recommendedName>
    <alternativeName>
        <fullName evidence="3">Regulatory protein SIR2 homolog</fullName>
    </alternativeName>
</protein>
<feature type="active site" description="Proton acceptor" evidence="3 4">
    <location>
        <position position="113"/>
    </location>
</feature>
<dbReference type="HAMAP" id="MF_01121">
    <property type="entry name" value="Sirtuin_ClassIII"/>
    <property type="match status" value="1"/>
</dbReference>
<feature type="binding site" evidence="3">
    <location>
        <position position="57"/>
    </location>
    <ligand>
        <name>substrate</name>
    </ligand>
</feature>
<evidence type="ECO:0000256" key="4">
    <source>
        <dbReference type="PROSITE-ProRule" id="PRU00236"/>
    </source>
</evidence>
<dbReference type="PROSITE" id="PS50305">
    <property type="entry name" value="SIRTUIN"/>
    <property type="match status" value="1"/>
</dbReference>
<proteinExistence type="inferred from homology"/>
<dbReference type="EMBL" id="CP029551">
    <property type="protein sequence ID" value="AWN35338.1"/>
    <property type="molecule type" value="Genomic_DNA"/>
</dbReference>
<dbReference type="InterPro" id="IPR026591">
    <property type="entry name" value="Sirtuin_cat_small_dom_sf"/>
</dbReference>
<comment type="catalytic activity">
    <reaction evidence="3">
        <text>N(6)-acetyl-L-lysyl-[protein] + NAD(+) + H2O = 2''-O-acetyl-ADP-D-ribose + nicotinamide + L-lysyl-[protein]</text>
        <dbReference type="Rhea" id="RHEA:43636"/>
        <dbReference type="Rhea" id="RHEA-COMP:9752"/>
        <dbReference type="Rhea" id="RHEA-COMP:10731"/>
        <dbReference type="ChEBI" id="CHEBI:15377"/>
        <dbReference type="ChEBI" id="CHEBI:17154"/>
        <dbReference type="ChEBI" id="CHEBI:29969"/>
        <dbReference type="ChEBI" id="CHEBI:57540"/>
        <dbReference type="ChEBI" id="CHEBI:61930"/>
        <dbReference type="ChEBI" id="CHEBI:83767"/>
        <dbReference type="EC" id="2.3.1.286"/>
    </reaction>
</comment>
<dbReference type="GO" id="GO:0070403">
    <property type="term" value="F:NAD+ binding"/>
    <property type="evidence" value="ECO:0007669"/>
    <property type="project" value="UniProtKB-UniRule"/>
</dbReference>
<evidence type="ECO:0000313" key="6">
    <source>
        <dbReference type="EMBL" id="AWN35338.1"/>
    </source>
</evidence>
<feature type="binding site" evidence="3 4">
    <location>
        <position position="140"/>
    </location>
    <ligand>
        <name>Zn(2+)</name>
        <dbReference type="ChEBI" id="CHEBI:29105"/>
    </ligand>
</feature>
<feature type="binding site" evidence="3 4">
    <location>
        <position position="124"/>
    </location>
    <ligand>
        <name>Zn(2+)</name>
        <dbReference type="ChEBI" id="CHEBI:29105"/>
    </ligand>
</feature>
<feature type="binding site" evidence="3 4">
    <location>
        <position position="143"/>
    </location>
    <ligand>
        <name>Zn(2+)</name>
        <dbReference type="ChEBI" id="CHEBI:29105"/>
    </ligand>
</feature>
<dbReference type="InterPro" id="IPR050134">
    <property type="entry name" value="NAD-dep_sirtuin_deacylases"/>
</dbReference>
<evidence type="ECO:0000259" key="5">
    <source>
        <dbReference type="PROSITE" id="PS50305"/>
    </source>
</evidence>
<comment type="similarity">
    <text evidence="3">Belongs to the sirtuin family. Class III subfamily.</text>
</comment>
<dbReference type="Gene3D" id="3.30.1600.10">
    <property type="entry name" value="SIR2/SIRT2 'Small Domain"/>
    <property type="match status" value="1"/>
</dbReference>
<dbReference type="OrthoDB" id="9800582at2"/>
<keyword evidence="7" id="KW-1185">Reference proteome</keyword>
<dbReference type="GO" id="GO:0005737">
    <property type="term" value="C:cytoplasm"/>
    <property type="evidence" value="ECO:0007669"/>
    <property type="project" value="UniProtKB-SubCell"/>
</dbReference>
<dbReference type="InterPro" id="IPR026590">
    <property type="entry name" value="Ssirtuin_cat_dom"/>
</dbReference>
<feature type="binding site" evidence="3">
    <location>
        <position position="60"/>
    </location>
    <ligand>
        <name>substrate</name>
    </ligand>
</feature>
<dbReference type="GO" id="GO:0036055">
    <property type="term" value="F:protein-succinyllysine desuccinylase activity"/>
    <property type="evidence" value="ECO:0007669"/>
    <property type="project" value="UniProtKB-UniRule"/>
</dbReference>
<dbReference type="InterPro" id="IPR027546">
    <property type="entry name" value="Sirtuin_class_III"/>
</dbReference>
<feature type="binding site" evidence="3 4">
    <location>
        <position position="121"/>
    </location>
    <ligand>
        <name>Zn(2+)</name>
        <dbReference type="ChEBI" id="CHEBI:29105"/>
    </ligand>
</feature>
<evidence type="ECO:0000256" key="1">
    <source>
        <dbReference type="ARBA" id="ARBA00022679"/>
    </source>
</evidence>
<dbReference type="RefSeq" id="WP_109950460.1">
    <property type="nucleotide sequence ID" value="NZ_CP029551.1"/>
</dbReference>
<gene>
    <name evidence="3" type="primary">cobB</name>
    <name evidence="6" type="ORF">DK427_05985</name>
</gene>
<sequence length="236" mass="25152">MLGQPRQIFVLTGAGVSAESGLGTFRDRGGLWSRFDPMRLATPEAFAADPDLVLDFYNHRRRDARAAEPNAAHRALARAADTLAARGGHLFLCTQNVDDLHERGGSAEVVHMHGELMKARCTACGTVSERREDILRADPCPHCGAAALRPDVVWFGEMPKHLDRIEAALARADLFVAAGTSGSVYPAAGYVGLARARGIPTCELNLDPSDNADAFDAASYGPASETVPAFLAELGL</sequence>
<comment type="cofactor">
    <cofactor evidence="3">
        <name>Zn(2+)</name>
        <dbReference type="ChEBI" id="CHEBI:29105"/>
    </cofactor>
    <text evidence="3">Binds 1 zinc ion per subunit.</text>
</comment>
<dbReference type="Proteomes" id="UP000246058">
    <property type="component" value="Chromosome"/>
</dbReference>
<feature type="binding site" evidence="3">
    <location>
        <begin position="95"/>
        <end position="98"/>
    </location>
    <ligand>
        <name>NAD(+)</name>
        <dbReference type="ChEBI" id="CHEBI:57540"/>
    </ligand>
</feature>
<dbReference type="Gene3D" id="3.40.50.1220">
    <property type="entry name" value="TPP-binding domain"/>
    <property type="match status" value="1"/>
</dbReference>
<feature type="binding site" evidence="3">
    <location>
        <begin position="13"/>
        <end position="32"/>
    </location>
    <ligand>
        <name>NAD(+)</name>
        <dbReference type="ChEBI" id="CHEBI:57540"/>
    </ligand>
</feature>
<feature type="binding site" evidence="3">
    <location>
        <position position="223"/>
    </location>
    <ligand>
        <name>NAD(+)</name>
        <dbReference type="ChEBI" id="CHEBI:57540"/>
    </ligand>
</feature>
<keyword evidence="3 4" id="KW-0479">Metal-binding</keyword>
<comment type="subcellular location">
    <subcellularLocation>
        <location evidence="3">Cytoplasm</location>
    </subcellularLocation>
</comment>
<dbReference type="GO" id="GO:0036054">
    <property type="term" value="F:protein-malonyllysine demalonylase activity"/>
    <property type="evidence" value="ECO:0007669"/>
    <property type="project" value="InterPro"/>
</dbReference>
<feature type="binding site" evidence="3">
    <location>
        <begin position="179"/>
        <end position="181"/>
    </location>
    <ligand>
        <name>NAD(+)</name>
        <dbReference type="ChEBI" id="CHEBI:57540"/>
    </ligand>
</feature>
<dbReference type="InterPro" id="IPR003000">
    <property type="entry name" value="Sirtuin"/>
</dbReference>
<keyword evidence="3 4" id="KW-0862">Zinc</keyword>
<comment type="domain">
    <text evidence="3">2 residues (Tyr-57 and Arg-60) present in a large hydrophobic pocket are probably involved in substrate specificity. They are important for desuccinylation activity, but dispensable for deacetylation activity.</text>
</comment>
<comment type="catalytic activity">
    <reaction evidence="3">
        <text>N(6)-succinyl-L-lysyl-[protein] + NAD(+) + H2O = 2''-O-succinyl-ADP-D-ribose + nicotinamide + L-lysyl-[protein]</text>
        <dbReference type="Rhea" id="RHEA:47668"/>
        <dbReference type="Rhea" id="RHEA-COMP:9752"/>
        <dbReference type="Rhea" id="RHEA-COMP:11877"/>
        <dbReference type="ChEBI" id="CHEBI:15377"/>
        <dbReference type="ChEBI" id="CHEBI:17154"/>
        <dbReference type="ChEBI" id="CHEBI:29969"/>
        <dbReference type="ChEBI" id="CHEBI:57540"/>
        <dbReference type="ChEBI" id="CHEBI:87830"/>
        <dbReference type="ChEBI" id="CHEBI:87832"/>
    </reaction>
</comment>
<dbReference type="KEGG" id="meti:DK427_05985"/>
<keyword evidence="1" id="KW-0808">Transferase</keyword>
<dbReference type="CDD" id="cd01412">
    <property type="entry name" value="SIRT5_Af1_CobB"/>
    <property type="match status" value="1"/>
</dbReference>
<dbReference type="PANTHER" id="PTHR11085">
    <property type="entry name" value="NAD-DEPENDENT PROTEIN DEACYLASE SIRTUIN-5, MITOCHONDRIAL-RELATED"/>
    <property type="match status" value="1"/>
</dbReference>
<dbReference type="EC" id="2.3.1.286" evidence="3"/>
<dbReference type="Pfam" id="PF02146">
    <property type="entry name" value="SIR2"/>
    <property type="match status" value="1"/>
</dbReference>
<dbReference type="PANTHER" id="PTHR11085:SF4">
    <property type="entry name" value="NAD-DEPENDENT PROTEIN DEACYLASE"/>
    <property type="match status" value="1"/>
</dbReference>
<reference evidence="6 7" key="1">
    <citation type="submission" date="2018-05" db="EMBL/GenBank/DDBJ databases">
        <title>Complete Genome Sequence of Methylobacterium sp. 17Sr1-43.</title>
        <authorList>
            <person name="Srinivasan S."/>
        </authorList>
    </citation>
    <scope>NUCLEOTIDE SEQUENCE [LARGE SCALE GENOMIC DNA]</scope>
    <source>
        <strain evidence="6 7">17Sr1-43</strain>
    </source>
</reference>
<dbReference type="SUPFAM" id="SSF52467">
    <property type="entry name" value="DHS-like NAD/FAD-binding domain"/>
    <property type="match status" value="1"/>
</dbReference>
<comment type="function">
    <text evidence="3">NAD-dependent lysine deacetylase and desuccinylase that specifically removes acetyl and succinyl groups on target proteins. Modulates the activities of several proteins which are inactive in their acylated form.</text>
</comment>
<dbReference type="AlphaFoldDB" id="A0A2U8VPD5"/>
<accession>A0A2U8VPD5</accession>
<feature type="domain" description="Deacetylase sirtuin-type" evidence="5">
    <location>
        <begin position="1"/>
        <end position="236"/>
    </location>
</feature>
<keyword evidence="3" id="KW-0963">Cytoplasm</keyword>
<feature type="binding site" evidence="3">
    <location>
        <begin position="205"/>
        <end position="207"/>
    </location>
    <ligand>
        <name>NAD(+)</name>
        <dbReference type="ChEBI" id="CHEBI:57540"/>
    </ligand>
</feature>
<dbReference type="GO" id="GO:0017136">
    <property type="term" value="F:histone deacetylase activity, NAD-dependent"/>
    <property type="evidence" value="ECO:0007669"/>
    <property type="project" value="TreeGrafter"/>
</dbReference>
<evidence type="ECO:0000313" key="7">
    <source>
        <dbReference type="Proteomes" id="UP000246058"/>
    </source>
</evidence>
<keyword evidence="2 3" id="KW-0520">NAD</keyword>
<dbReference type="InterPro" id="IPR029035">
    <property type="entry name" value="DHS-like_NAD/FAD-binding_dom"/>
</dbReference>
<organism evidence="6 7">
    <name type="scientific">Methylobacterium radiodurans</name>
    <dbReference type="NCBI Taxonomy" id="2202828"/>
    <lineage>
        <taxon>Bacteria</taxon>
        <taxon>Pseudomonadati</taxon>
        <taxon>Pseudomonadota</taxon>
        <taxon>Alphaproteobacteria</taxon>
        <taxon>Hyphomicrobiales</taxon>
        <taxon>Methylobacteriaceae</taxon>
        <taxon>Methylobacterium</taxon>
    </lineage>
</organism>
<dbReference type="GO" id="GO:0008270">
    <property type="term" value="F:zinc ion binding"/>
    <property type="evidence" value="ECO:0007669"/>
    <property type="project" value="UniProtKB-UniRule"/>
</dbReference>
<evidence type="ECO:0000256" key="3">
    <source>
        <dbReference type="HAMAP-Rule" id="MF_01121"/>
    </source>
</evidence>
<evidence type="ECO:0000256" key="2">
    <source>
        <dbReference type="ARBA" id="ARBA00023027"/>
    </source>
</evidence>
<name>A0A2U8VPD5_9HYPH</name>